<dbReference type="eggNOG" id="ENOG502RXST">
    <property type="taxonomic scope" value="Eukaryota"/>
</dbReference>
<dbReference type="EnsemblPlants" id="OPUNC11G04700.1">
    <property type="protein sequence ID" value="OPUNC11G04700.1"/>
    <property type="gene ID" value="OPUNC11G04700"/>
</dbReference>
<comment type="function">
    <text evidence="4">Dirigent proteins impart stereoselectivity on the phenoxy radical-coupling reaction, yielding optically active lignans from two molecules of coniferyl alcohol in the biosynthesis of lignans, flavonolignans, and alkaloids and thus plays a central role in plant secondary metabolism.</text>
</comment>
<evidence type="ECO:0000256" key="2">
    <source>
        <dbReference type="ARBA" id="ARBA00011738"/>
    </source>
</evidence>
<evidence type="ECO:0000313" key="5">
    <source>
        <dbReference type="EnsemblPlants" id="OPUNC11G04700.1"/>
    </source>
</evidence>
<dbReference type="GO" id="GO:0048046">
    <property type="term" value="C:apoplast"/>
    <property type="evidence" value="ECO:0007669"/>
    <property type="project" value="UniProtKB-SubCell"/>
</dbReference>
<dbReference type="InterPro" id="IPR044859">
    <property type="entry name" value="Allene_oxi_cyc_Dirigent"/>
</dbReference>
<feature type="chain" id="PRO_5008190905" description="Dirigent protein" evidence="4">
    <location>
        <begin position="22"/>
        <end position="602"/>
    </location>
</feature>
<keyword evidence="4" id="KW-0052">Apoplast</keyword>
<keyword evidence="4" id="KW-0732">Signal</keyword>
<evidence type="ECO:0000313" key="6">
    <source>
        <dbReference type="Proteomes" id="UP000026962"/>
    </source>
</evidence>
<comment type="subcellular location">
    <subcellularLocation>
        <location evidence="4">Secreted</location>
        <location evidence="4">Extracellular space</location>
        <location evidence="4">Apoplast</location>
    </subcellularLocation>
</comment>
<dbReference type="PANTHER" id="PTHR21495">
    <property type="entry name" value="NUCLEOPORIN-RELATED"/>
    <property type="match status" value="1"/>
</dbReference>
<feature type="signal peptide" evidence="4">
    <location>
        <begin position="1"/>
        <end position="21"/>
    </location>
</feature>
<evidence type="ECO:0000256" key="3">
    <source>
        <dbReference type="ARBA" id="ARBA00022525"/>
    </source>
</evidence>
<dbReference type="HOGENOM" id="CLU_017471_0_0_1"/>
<comment type="subunit">
    <text evidence="2 4">Homodimer.</text>
</comment>
<reference evidence="5" key="1">
    <citation type="submission" date="2015-04" db="UniProtKB">
        <authorList>
            <consortium name="EnsemblPlants"/>
        </authorList>
    </citation>
    <scope>IDENTIFICATION</scope>
</reference>
<proteinExistence type="inferred from homology"/>
<dbReference type="STRING" id="4537.A0A0E0MD48"/>
<dbReference type="GO" id="GO:0009699">
    <property type="term" value="P:phenylpropanoid biosynthetic process"/>
    <property type="evidence" value="ECO:0007669"/>
    <property type="project" value="UniProtKB-ARBA"/>
</dbReference>
<dbReference type="Gramene" id="OPUNC11G04700.1">
    <property type="protein sequence ID" value="OPUNC11G04700.1"/>
    <property type="gene ID" value="OPUNC11G04700"/>
</dbReference>
<evidence type="ECO:0000256" key="1">
    <source>
        <dbReference type="ARBA" id="ARBA00010746"/>
    </source>
</evidence>
<comment type="similarity">
    <text evidence="1 4">Belongs to the plant dirigent protein family.</text>
</comment>
<name>A0A0E0MD48_ORYPU</name>
<dbReference type="OMA" id="GMINIMD"/>
<sequence length="602" mass="65009">MAKGLVVMSVLLFVLAATTKANMQGGHRPGCNSLCNSSAPTHIHFYFHDKITGPSPSAVQVVSPPNKTSPTSFGTVYVMDDPLTEGPDPWSKPVGRAQGMYLSSDQVRIGFLQAMNIVLTAGPYNGNVITVLGSNHISDIIREMPVIGGTGAFRFARGYAQARTYFLDPNGLDAIVEYNVYRLAVMLMVFLVLGATCEAHTHGGRGPNPSGHGSAPTHLHFYFHEKVSGPSPSAVTVVNPPNNTSRTLFGMVVVLDDLLTEGPDPRSKPMGRAQGMYVSSDQARVELLMATNIMLTTGPYNGSVLTVLGSNHIVNDVREMPIVGGTGAFRFACGYVQAHTYFVDFNTRDAIVEYNPTQHGKNGSSGNRGRRKLFQKGSRRIAMVSKEQEDEHGAPLKDLCRRQREEIGMLKDTVGRTTLRNGVVVITLAVTLAAVAGVARPEETGLGLARRGSASSPMTHLHFYFHDKVSKPSPTAVRVVDPVDPSSRSFFGMINIMDDPLTEGPEPESKSVGRAQGLYMGSDQAKLGFLQAMNLVFTDGTYNGSVVTVLGRNCPLDDVREMPVIGGTGAFRFARGYAQARTHTLDLKTGDAIVEYNVYVMH</sequence>
<dbReference type="Pfam" id="PF03018">
    <property type="entry name" value="Dirigent"/>
    <property type="match status" value="3"/>
</dbReference>
<reference evidence="5" key="2">
    <citation type="submission" date="2018-05" db="EMBL/GenBank/DDBJ databases">
        <title>OpunRS2 (Oryza punctata Reference Sequence Version 2).</title>
        <authorList>
            <person name="Zhang J."/>
            <person name="Kudrna D."/>
            <person name="Lee S."/>
            <person name="Talag J."/>
            <person name="Welchert J."/>
            <person name="Wing R.A."/>
        </authorList>
    </citation>
    <scope>NUCLEOTIDE SEQUENCE [LARGE SCALE GENOMIC DNA]</scope>
</reference>
<keyword evidence="6" id="KW-1185">Reference proteome</keyword>
<dbReference type="AlphaFoldDB" id="A0A0E0MD48"/>
<keyword evidence="3 4" id="KW-0964">Secreted</keyword>
<dbReference type="Proteomes" id="UP000026962">
    <property type="component" value="Chromosome 11"/>
</dbReference>
<dbReference type="Gene3D" id="2.40.480.10">
    <property type="entry name" value="Allene oxide cyclase-like"/>
    <property type="match status" value="3"/>
</dbReference>
<accession>A0A0E0MD48</accession>
<evidence type="ECO:0000256" key="4">
    <source>
        <dbReference type="RuleBase" id="RU363099"/>
    </source>
</evidence>
<protein>
    <recommendedName>
        <fullName evidence="4">Dirigent protein</fullName>
    </recommendedName>
</protein>
<dbReference type="InterPro" id="IPR004265">
    <property type="entry name" value="Dirigent"/>
</dbReference>
<organism evidence="5">
    <name type="scientific">Oryza punctata</name>
    <name type="common">Red rice</name>
    <dbReference type="NCBI Taxonomy" id="4537"/>
    <lineage>
        <taxon>Eukaryota</taxon>
        <taxon>Viridiplantae</taxon>
        <taxon>Streptophyta</taxon>
        <taxon>Embryophyta</taxon>
        <taxon>Tracheophyta</taxon>
        <taxon>Spermatophyta</taxon>
        <taxon>Magnoliopsida</taxon>
        <taxon>Liliopsida</taxon>
        <taxon>Poales</taxon>
        <taxon>Poaceae</taxon>
        <taxon>BOP clade</taxon>
        <taxon>Oryzoideae</taxon>
        <taxon>Oryzeae</taxon>
        <taxon>Oryzinae</taxon>
        <taxon>Oryza</taxon>
    </lineage>
</organism>